<reference evidence="1 2" key="1">
    <citation type="journal article" date="2014" name="Genome Announc.">
        <title>Draft Genome Sequence of Cytophaga fermentans JCM 21142T, a Facultative Anaerobe Isolated from Marine Mud.</title>
        <authorList>
            <person name="Starns D."/>
            <person name="Oshima K."/>
            <person name="Suda W."/>
            <person name="Iino T."/>
            <person name="Yuki M."/>
            <person name="Inoue J."/>
            <person name="Kitamura K."/>
            <person name="Iida T."/>
            <person name="Darby A."/>
            <person name="Hattori M."/>
            <person name="Ohkuma M."/>
        </authorList>
    </citation>
    <scope>NUCLEOTIDE SEQUENCE [LARGE SCALE GENOMIC DNA]</scope>
    <source>
        <strain evidence="1 2">JCM 21142</strain>
    </source>
</reference>
<organism evidence="1 2">
    <name type="scientific">Saccharicrinis fermentans DSM 9555 = JCM 21142</name>
    <dbReference type="NCBI Taxonomy" id="869213"/>
    <lineage>
        <taxon>Bacteria</taxon>
        <taxon>Pseudomonadati</taxon>
        <taxon>Bacteroidota</taxon>
        <taxon>Bacteroidia</taxon>
        <taxon>Marinilabiliales</taxon>
        <taxon>Marinilabiliaceae</taxon>
        <taxon>Saccharicrinis</taxon>
    </lineage>
</organism>
<proteinExistence type="predicted"/>
<accession>W7Y312</accession>
<name>W7Y312_9BACT</name>
<evidence type="ECO:0000313" key="1">
    <source>
        <dbReference type="EMBL" id="GAF02387.1"/>
    </source>
</evidence>
<dbReference type="STRING" id="869213.GCA_000517085_01254"/>
<dbReference type="RefSeq" id="WP_027471126.1">
    <property type="nucleotide sequence ID" value="NZ_BAMD01000008.1"/>
</dbReference>
<protein>
    <submittedName>
        <fullName evidence="1">Uncharacterized protein</fullName>
    </submittedName>
</protein>
<gene>
    <name evidence="1" type="ORF">JCM21142_31021</name>
</gene>
<dbReference type="EMBL" id="BAMD01000008">
    <property type="protein sequence ID" value="GAF02387.1"/>
    <property type="molecule type" value="Genomic_DNA"/>
</dbReference>
<sequence>MEALKLSMEEILVKWATFCVDWFMNLFADPDYYWVEETYPSKKSECAVANIKKTDLTAKIVHAKKGVKEMIEQTVQPVIIRKKRFFSLAFALLAKRNMFDQRNVFKNLLRSFNTLLGFRDLIVKARLIRYSIINI</sequence>
<dbReference type="AlphaFoldDB" id="W7Y312"/>
<dbReference type="OrthoDB" id="1123499at2"/>
<dbReference type="Proteomes" id="UP000019402">
    <property type="component" value="Unassembled WGS sequence"/>
</dbReference>
<evidence type="ECO:0000313" key="2">
    <source>
        <dbReference type="Proteomes" id="UP000019402"/>
    </source>
</evidence>
<comment type="caution">
    <text evidence="1">The sequence shown here is derived from an EMBL/GenBank/DDBJ whole genome shotgun (WGS) entry which is preliminary data.</text>
</comment>
<keyword evidence="2" id="KW-1185">Reference proteome</keyword>